<sequence length="137" mass="15683">MIRKITAQKKGRMLPLCVAETRKLGNLYNVVVGTPIEETSGSQDIIWPKNDSVTAEVFPITLLTLLRIWGVFRDDKIWIFVMLGYRSRKRASEMVRWHLSPTAIICFNQCKLSTMTYALHLKSSVLTYGYKDNGLTL</sequence>
<dbReference type="AlphaFoldDB" id="A0A1I7ZQI6"/>
<proteinExistence type="predicted"/>
<organism evidence="1 2">
    <name type="scientific">Steinernema glaseri</name>
    <dbReference type="NCBI Taxonomy" id="37863"/>
    <lineage>
        <taxon>Eukaryota</taxon>
        <taxon>Metazoa</taxon>
        <taxon>Ecdysozoa</taxon>
        <taxon>Nematoda</taxon>
        <taxon>Chromadorea</taxon>
        <taxon>Rhabditida</taxon>
        <taxon>Tylenchina</taxon>
        <taxon>Panagrolaimomorpha</taxon>
        <taxon>Strongyloidoidea</taxon>
        <taxon>Steinernematidae</taxon>
        <taxon>Steinernema</taxon>
    </lineage>
</organism>
<dbReference type="Proteomes" id="UP000095287">
    <property type="component" value="Unplaced"/>
</dbReference>
<accession>A0A1I7ZQI6</accession>
<reference evidence="2" key="1">
    <citation type="submission" date="2016-11" db="UniProtKB">
        <authorList>
            <consortium name="WormBaseParasite"/>
        </authorList>
    </citation>
    <scope>IDENTIFICATION</scope>
</reference>
<name>A0A1I7ZQI6_9BILA</name>
<protein>
    <submittedName>
        <fullName evidence="2">Ovule protein</fullName>
    </submittedName>
</protein>
<dbReference type="WBParaSite" id="L893_g28598.t1">
    <property type="protein sequence ID" value="L893_g28598.t1"/>
    <property type="gene ID" value="L893_g28598"/>
</dbReference>
<evidence type="ECO:0000313" key="2">
    <source>
        <dbReference type="WBParaSite" id="L893_g28598.t1"/>
    </source>
</evidence>
<keyword evidence="1" id="KW-1185">Reference proteome</keyword>
<evidence type="ECO:0000313" key="1">
    <source>
        <dbReference type="Proteomes" id="UP000095287"/>
    </source>
</evidence>